<dbReference type="GO" id="GO:0016787">
    <property type="term" value="F:hydrolase activity"/>
    <property type="evidence" value="ECO:0007669"/>
    <property type="project" value="InterPro"/>
</dbReference>
<reference evidence="2" key="1">
    <citation type="submission" date="2023-03" db="EMBL/GenBank/DDBJ databases">
        <title>Andean soil-derived lignocellulolytic bacterial consortium as a source of novel taxa and putative plastic-active enzymes.</title>
        <authorList>
            <person name="Diaz-Garcia L."/>
            <person name="Chuvochina M."/>
            <person name="Feuerriegel G."/>
            <person name="Bunk B."/>
            <person name="Sproer C."/>
            <person name="Streit W.R."/>
            <person name="Rodriguez L.M."/>
            <person name="Overmann J."/>
            <person name="Jimenez D.J."/>
        </authorList>
    </citation>
    <scope>NUCLEOTIDE SEQUENCE</scope>
    <source>
        <strain evidence="2">MAG 7</strain>
    </source>
</reference>
<dbReference type="SUPFAM" id="SSF56300">
    <property type="entry name" value="Metallo-dependent phosphatases"/>
    <property type="match status" value="1"/>
</dbReference>
<dbReference type="Gene3D" id="3.60.21.10">
    <property type="match status" value="1"/>
</dbReference>
<name>A0AAJ5WTN6_9BACT</name>
<dbReference type="Pfam" id="PF00149">
    <property type="entry name" value="Metallophos"/>
    <property type="match status" value="1"/>
</dbReference>
<dbReference type="EMBL" id="CP119311">
    <property type="protein sequence ID" value="WEK36550.1"/>
    <property type="molecule type" value="Genomic_DNA"/>
</dbReference>
<accession>A0AAJ5WTN6</accession>
<evidence type="ECO:0000259" key="1">
    <source>
        <dbReference type="Pfam" id="PF00149"/>
    </source>
</evidence>
<organism evidence="2 3">
    <name type="scientific">Candidatus Pseudobacter hemicellulosilyticus</name>
    <dbReference type="NCBI Taxonomy" id="3121375"/>
    <lineage>
        <taxon>Bacteria</taxon>
        <taxon>Pseudomonadati</taxon>
        <taxon>Bacteroidota</taxon>
        <taxon>Chitinophagia</taxon>
        <taxon>Chitinophagales</taxon>
        <taxon>Chitinophagaceae</taxon>
        <taxon>Pseudobacter</taxon>
    </lineage>
</organism>
<protein>
    <submittedName>
        <fullName evidence="2">Metallophosphoesterase</fullName>
    </submittedName>
</protein>
<dbReference type="AlphaFoldDB" id="A0AAJ5WTN6"/>
<dbReference type="Proteomes" id="UP001220610">
    <property type="component" value="Chromosome"/>
</dbReference>
<evidence type="ECO:0000313" key="2">
    <source>
        <dbReference type="EMBL" id="WEK36550.1"/>
    </source>
</evidence>
<feature type="domain" description="Calcineurin-like phosphoesterase" evidence="1">
    <location>
        <begin position="59"/>
        <end position="257"/>
    </location>
</feature>
<gene>
    <name evidence="2" type="ORF">P0Y53_03475</name>
</gene>
<evidence type="ECO:0000313" key="3">
    <source>
        <dbReference type="Proteomes" id="UP001220610"/>
    </source>
</evidence>
<sequence>MKRFLQWLLRRPVVWLADKLSSAASERDVFSSLNKLYETITEGKTSKGPTLPFDINSGRFIIFSDQHKGGKDLADDFRLAEMNYLKALQHYNEQEFTLINLGDAEELWENTPSSVIEKNRLTLLEEAKFLQQDRYYRIYGNHDLEWSYTIQQQQYLAPIFGDKLAIHEGLRLTTSHNGKEYTIFLAHGHQGDKRSDGNAFSKWVVAAIWTPVQRFLDISINTTADSFELVDRHNIIMYEWSATQRNLVFISGHTHKPVFASLDHIDRLTRQLEKAIGTGDQELIQSIQASLDKRKLEYAGKKLVRTMAHPSYFNTGCCCFSDGDITGIEIADGFIRLVKWDVVDDGFVRLVLEESPLPYIFELL</sequence>
<proteinExistence type="predicted"/>
<dbReference type="InterPro" id="IPR004843">
    <property type="entry name" value="Calcineurin-like_PHP"/>
</dbReference>
<dbReference type="InterPro" id="IPR029052">
    <property type="entry name" value="Metallo-depent_PP-like"/>
</dbReference>